<dbReference type="FunFam" id="3.30.1490.10:FF:000001">
    <property type="entry name" value="30S ribosomal protein S8"/>
    <property type="match status" value="1"/>
</dbReference>
<comment type="similarity">
    <text evidence="1">Belongs to the universal ribosomal protein uS8 family.</text>
</comment>
<dbReference type="GO" id="GO:0006412">
    <property type="term" value="P:translation"/>
    <property type="evidence" value="ECO:0007669"/>
    <property type="project" value="InterPro"/>
</dbReference>
<proteinExistence type="inferred from homology"/>
<dbReference type="AlphaFoldDB" id="A0A1F6CII0"/>
<evidence type="ECO:0000313" key="7">
    <source>
        <dbReference type="Proteomes" id="UP000178815"/>
    </source>
</evidence>
<dbReference type="InterPro" id="IPR000630">
    <property type="entry name" value="Ribosomal_uS8"/>
</dbReference>
<name>A0A1F6CII0_9BACT</name>
<organism evidence="6 7">
    <name type="scientific">Candidatus Kaiserbacteria bacterium RIFCSPHIGHO2_01_FULL_53_31</name>
    <dbReference type="NCBI Taxonomy" id="1798481"/>
    <lineage>
        <taxon>Bacteria</taxon>
        <taxon>Candidatus Kaiseribacteriota</taxon>
    </lineage>
</organism>
<evidence type="ECO:0000256" key="5">
    <source>
        <dbReference type="ARBA" id="ARBA00035525"/>
    </source>
</evidence>
<dbReference type="GO" id="GO:0005737">
    <property type="term" value="C:cytoplasm"/>
    <property type="evidence" value="ECO:0007669"/>
    <property type="project" value="UniProtKB-ARBA"/>
</dbReference>
<dbReference type="Pfam" id="PF00410">
    <property type="entry name" value="Ribosomal_S8"/>
    <property type="match status" value="1"/>
</dbReference>
<evidence type="ECO:0000313" key="6">
    <source>
        <dbReference type="EMBL" id="OGG48827.1"/>
    </source>
</evidence>
<comment type="caution">
    <text evidence="6">The sequence shown here is derived from an EMBL/GenBank/DDBJ whole genome shotgun (WGS) entry which is preliminary data.</text>
</comment>
<evidence type="ECO:0000256" key="1">
    <source>
        <dbReference type="ARBA" id="ARBA00006471"/>
    </source>
</evidence>
<keyword evidence="2 6" id="KW-0689">Ribosomal protein</keyword>
<dbReference type="GO" id="GO:1990904">
    <property type="term" value="C:ribonucleoprotein complex"/>
    <property type="evidence" value="ECO:0007669"/>
    <property type="project" value="UniProtKB-KW"/>
</dbReference>
<dbReference type="GO" id="GO:0005840">
    <property type="term" value="C:ribosome"/>
    <property type="evidence" value="ECO:0007669"/>
    <property type="project" value="UniProtKB-KW"/>
</dbReference>
<evidence type="ECO:0000256" key="2">
    <source>
        <dbReference type="ARBA" id="ARBA00022980"/>
    </source>
</evidence>
<dbReference type="Gene3D" id="3.30.1490.10">
    <property type="match status" value="1"/>
</dbReference>
<dbReference type="Proteomes" id="UP000178815">
    <property type="component" value="Unassembled WGS sequence"/>
</dbReference>
<protein>
    <recommendedName>
        <fullName evidence="4">Small ribosomal subunit protein uS8</fullName>
    </recommendedName>
    <alternativeName>
        <fullName evidence="5">30S ribosomal protein S8</fullName>
    </alternativeName>
</protein>
<gene>
    <name evidence="6" type="ORF">A2678_00395</name>
</gene>
<dbReference type="Gene3D" id="3.30.1370.30">
    <property type="match status" value="1"/>
</dbReference>
<evidence type="ECO:0000256" key="4">
    <source>
        <dbReference type="ARBA" id="ARBA00035258"/>
    </source>
</evidence>
<dbReference type="STRING" id="1798481.A2678_00395"/>
<dbReference type="SUPFAM" id="SSF56047">
    <property type="entry name" value="Ribosomal protein S8"/>
    <property type="match status" value="1"/>
</dbReference>
<keyword evidence="3" id="KW-0687">Ribonucleoprotein</keyword>
<sequence>MMVSDRVGDFIIRLQNAAQVGKRKVVAPYSMHLFSIAKKLKELGFIATVDTKESRKTEDSHAIKKELAVTLACDEQGRTRLRGVKRISKPGRRLYAPHTAVHCVKGGTGARLISTSTGILSDAEVRKNRVGGEELFEIW</sequence>
<evidence type="ECO:0000256" key="3">
    <source>
        <dbReference type="ARBA" id="ARBA00023274"/>
    </source>
</evidence>
<accession>A0A1F6CII0</accession>
<dbReference type="GO" id="GO:0003735">
    <property type="term" value="F:structural constituent of ribosome"/>
    <property type="evidence" value="ECO:0007669"/>
    <property type="project" value="InterPro"/>
</dbReference>
<reference evidence="6 7" key="1">
    <citation type="journal article" date="2016" name="Nat. Commun.">
        <title>Thousands of microbial genomes shed light on interconnected biogeochemical processes in an aquifer system.</title>
        <authorList>
            <person name="Anantharaman K."/>
            <person name="Brown C.T."/>
            <person name="Hug L.A."/>
            <person name="Sharon I."/>
            <person name="Castelle C.J."/>
            <person name="Probst A.J."/>
            <person name="Thomas B.C."/>
            <person name="Singh A."/>
            <person name="Wilkins M.J."/>
            <person name="Karaoz U."/>
            <person name="Brodie E.L."/>
            <person name="Williams K.H."/>
            <person name="Hubbard S.S."/>
            <person name="Banfield J.F."/>
        </authorList>
    </citation>
    <scope>NUCLEOTIDE SEQUENCE [LARGE SCALE GENOMIC DNA]</scope>
</reference>
<dbReference type="InterPro" id="IPR035987">
    <property type="entry name" value="Ribosomal_uS8_sf"/>
</dbReference>
<dbReference type="EMBL" id="MFKU01000007">
    <property type="protein sequence ID" value="OGG48827.1"/>
    <property type="molecule type" value="Genomic_DNA"/>
</dbReference>